<dbReference type="InterPro" id="IPR050081">
    <property type="entry name" value="Ile-tRNA_ligase"/>
</dbReference>
<evidence type="ECO:0000259" key="6">
    <source>
        <dbReference type="Pfam" id="PF00133"/>
    </source>
</evidence>
<name>A0A9N9CLS1_9GLOM</name>
<dbReference type="GO" id="GO:0004822">
    <property type="term" value="F:isoleucine-tRNA ligase activity"/>
    <property type="evidence" value="ECO:0007669"/>
    <property type="project" value="TreeGrafter"/>
</dbReference>
<comment type="caution">
    <text evidence="7">The sequence shown here is derived from an EMBL/GenBank/DDBJ whole genome shotgun (WGS) entry which is preliminary data.</text>
</comment>
<dbReference type="Proteomes" id="UP000789831">
    <property type="component" value="Unassembled WGS sequence"/>
</dbReference>
<accession>A0A9N9CLS1</accession>
<dbReference type="AlphaFoldDB" id="A0A9N9CLS1"/>
<dbReference type="OrthoDB" id="10264412at2759"/>
<keyword evidence="3" id="KW-0067">ATP-binding</keyword>
<proteinExistence type="predicted"/>
<evidence type="ECO:0000256" key="4">
    <source>
        <dbReference type="ARBA" id="ARBA00022917"/>
    </source>
</evidence>
<dbReference type="EMBL" id="CAJVPL010002261">
    <property type="protein sequence ID" value="CAG8604790.1"/>
    <property type="molecule type" value="Genomic_DNA"/>
</dbReference>
<keyword evidence="5" id="KW-0030">Aminoacyl-tRNA synthetase</keyword>
<feature type="domain" description="Aminoacyl-tRNA synthetase class Ia" evidence="6">
    <location>
        <begin position="31"/>
        <end position="100"/>
    </location>
</feature>
<gene>
    <name evidence="7" type="ORF">AGERDE_LOCUS9282</name>
</gene>
<evidence type="ECO:0000256" key="2">
    <source>
        <dbReference type="ARBA" id="ARBA00022741"/>
    </source>
</evidence>
<organism evidence="7 8">
    <name type="scientific">Ambispora gerdemannii</name>
    <dbReference type="NCBI Taxonomy" id="144530"/>
    <lineage>
        <taxon>Eukaryota</taxon>
        <taxon>Fungi</taxon>
        <taxon>Fungi incertae sedis</taxon>
        <taxon>Mucoromycota</taxon>
        <taxon>Glomeromycotina</taxon>
        <taxon>Glomeromycetes</taxon>
        <taxon>Archaeosporales</taxon>
        <taxon>Ambisporaceae</taxon>
        <taxon>Ambispora</taxon>
    </lineage>
</organism>
<dbReference type="Gene3D" id="3.40.50.620">
    <property type="entry name" value="HUPs"/>
    <property type="match status" value="1"/>
</dbReference>
<dbReference type="SUPFAM" id="SSF52374">
    <property type="entry name" value="Nucleotidylyl transferase"/>
    <property type="match status" value="1"/>
</dbReference>
<feature type="non-terminal residue" evidence="7">
    <location>
        <position position="1"/>
    </location>
</feature>
<dbReference type="PANTHER" id="PTHR42765:SF1">
    <property type="entry name" value="ISOLEUCINE--TRNA LIGASE, MITOCHONDRIAL"/>
    <property type="match status" value="1"/>
</dbReference>
<evidence type="ECO:0000313" key="7">
    <source>
        <dbReference type="EMBL" id="CAG8604790.1"/>
    </source>
</evidence>
<evidence type="ECO:0000256" key="3">
    <source>
        <dbReference type="ARBA" id="ARBA00022840"/>
    </source>
</evidence>
<dbReference type="GO" id="GO:0032543">
    <property type="term" value="P:mitochondrial translation"/>
    <property type="evidence" value="ECO:0007669"/>
    <property type="project" value="TreeGrafter"/>
</dbReference>
<dbReference type="InterPro" id="IPR002300">
    <property type="entry name" value="aa-tRNA-synth_Ia"/>
</dbReference>
<dbReference type="GO" id="GO:0005524">
    <property type="term" value="F:ATP binding"/>
    <property type="evidence" value="ECO:0007669"/>
    <property type="project" value="UniProtKB-KW"/>
</dbReference>
<protein>
    <submittedName>
        <fullName evidence="7">1106_t:CDS:1</fullName>
    </submittedName>
</protein>
<evidence type="ECO:0000256" key="5">
    <source>
        <dbReference type="ARBA" id="ARBA00023146"/>
    </source>
</evidence>
<keyword evidence="8" id="KW-1185">Reference proteome</keyword>
<dbReference type="InterPro" id="IPR014729">
    <property type="entry name" value="Rossmann-like_a/b/a_fold"/>
</dbReference>
<dbReference type="PANTHER" id="PTHR42765">
    <property type="entry name" value="SOLEUCYL-TRNA SYNTHETASE"/>
    <property type="match status" value="1"/>
</dbReference>
<keyword evidence="2" id="KW-0547">Nucleotide-binding</keyword>
<dbReference type="Pfam" id="PF00133">
    <property type="entry name" value="tRNA-synt_1"/>
    <property type="match status" value="1"/>
</dbReference>
<sequence length="100" mass="11830">MTKTKRKYDFSYFAKNPEPKYLLFDFEIFISYIPGWDCHGLPIELKTLSELKVRADGTVLSPMEIRKIARECALKAIETQKQDFMNWCIIGDWKNAYRTL</sequence>
<reference evidence="7" key="1">
    <citation type="submission" date="2021-06" db="EMBL/GenBank/DDBJ databases">
        <authorList>
            <person name="Kallberg Y."/>
            <person name="Tangrot J."/>
            <person name="Rosling A."/>
        </authorList>
    </citation>
    <scope>NUCLEOTIDE SEQUENCE</scope>
    <source>
        <strain evidence="7">MT106</strain>
    </source>
</reference>
<evidence type="ECO:0000313" key="8">
    <source>
        <dbReference type="Proteomes" id="UP000789831"/>
    </source>
</evidence>
<keyword evidence="4" id="KW-0648">Protein biosynthesis</keyword>
<feature type="non-terminal residue" evidence="7">
    <location>
        <position position="100"/>
    </location>
</feature>
<dbReference type="GO" id="GO:0005739">
    <property type="term" value="C:mitochondrion"/>
    <property type="evidence" value="ECO:0007669"/>
    <property type="project" value="TreeGrafter"/>
</dbReference>
<dbReference type="GO" id="GO:0006428">
    <property type="term" value="P:isoleucyl-tRNA aminoacylation"/>
    <property type="evidence" value="ECO:0007669"/>
    <property type="project" value="TreeGrafter"/>
</dbReference>
<keyword evidence="1" id="KW-0436">Ligase</keyword>
<evidence type="ECO:0000256" key="1">
    <source>
        <dbReference type="ARBA" id="ARBA00022598"/>
    </source>
</evidence>